<dbReference type="EMBL" id="FMPI01000010">
    <property type="protein sequence ID" value="SCT00758.1"/>
    <property type="molecule type" value="Genomic_DNA"/>
</dbReference>
<protein>
    <submittedName>
        <fullName evidence="3">Uncharacterized protein</fullName>
    </submittedName>
</protein>
<evidence type="ECO:0000313" key="3">
    <source>
        <dbReference type="EMBL" id="SCT22652.1"/>
    </source>
</evidence>
<keyword evidence="1" id="KW-0812">Transmembrane</keyword>
<keyword evidence="1" id="KW-1133">Transmembrane helix</keyword>
<reference evidence="2 4" key="1">
    <citation type="submission" date="2016-09" db="EMBL/GenBank/DDBJ databases">
        <authorList>
            <consortium name="Pathogen Informatics"/>
            <person name="Sun Q."/>
            <person name="Inoue M."/>
        </authorList>
    </citation>
    <scope>NUCLEOTIDE SEQUENCE [LARGE SCALE GENOMIC DNA]</scope>
    <source>
        <strain evidence="2 4">82C</strain>
    </source>
</reference>
<dbReference type="Proteomes" id="UP000095412">
    <property type="component" value="Unassembled WGS sequence"/>
</dbReference>
<dbReference type="Proteomes" id="UP000095768">
    <property type="component" value="Unassembled WGS sequence"/>
</dbReference>
<dbReference type="OrthoDB" id="9939121at2"/>
<dbReference type="AlphaFoldDB" id="A0A1D4PIB2"/>
<accession>A0A1D4PIB2</accession>
<sequence>MAIILFSIVMIINLVEALYLAVKMFKLKQANAPDRAYKQMIDRLAPFLITSMVVSIVLIIIAIMIS</sequence>
<organism evidence="3 5">
    <name type="scientific">Staphylococcus caeli</name>
    <dbReference type="NCBI Taxonomy" id="2201815"/>
    <lineage>
        <taxon>Bacteria</taxon>
        <taxon>Bacillati</taxon>
        <taxon>Bacillota</taxon>
        <taxon>Bacilli</taxon>
        <taxon>Bacillales</taxon>
        <taxon>Staphylococcaceae</taxon>
        <taxon>Staphylococcus</taxon>
    </lineage>
</organism>
<feature type="transmembrane region" description="Helical" evidence="1">
    <location>
        <begin position="45"/>
        <end position="65"/>
    </location>
</feature>
<evidence type="ECO:0000256" key="1">
    <source>
        <dbReference type="SAM" id="Phobius"/>
    </source>
</evidence>
<evidence type="ECO:0000313" key="2">
    <source>
        <dbReference type="EMBL" id="SCT00758.1"/>
    </source>
</evidence>
<dbReference type="EMBL" id="FMPG01000010">
    <property type="protein sequence ID" value="SCT22652.1"/>
    <property type="molecule type" value="Genomic_DNA"/>
</dbReference>
<gene>
    <name evidence="3" type="ORF">SAMEA2297795_02029</name>
    <name evidence="2" type="ORF">SAMEA2297796_01550</name>
</gene>
<keyword evidence="1" id="KW-0472">Membrane</keyword>
<keyword evidence="4" id="KW-1185">Reference proteome</keyword>
<evidence type="ECO:0000313" key="4">
    <source>
        <dbReference type="Proteomes" id="UP000095412"/>
    </source>
</evidence>
<evidence type="ECO:0000313" key="5">
    <source>
        <dbReference type="Proteomes" id="UP000095768"/>
    </source>
</evidence>
<dbReference type="RefSeq" id="WP_069995702.1">
    <property type="nucleotide sequence ID" value="NZ_FMPG01000010.1"/>
</dbReference>
<reference evidence="3 5" key="2">
    <citation type="submission" date="2016-09" db="EMBL/GenBank/DDBJ databases">
        <authorList>
            <consortium name="Pathogen Informatics"/>
        </authorList>
    </citation>
    <scope>NUCLEOTIDE SEQUENCE [LARGE SCALE GENOMIC DNA]</scope>
    <source>
        <strain evidence="3 5">82B</strain>
    </source>
</reference>
<proteinExistence type="predicted"/>
<name>A0A1D4PIB2_9STAP</name>
<feature type="transmembrane region" description="Helical" evidence="1">
    <location>
        <begin position="6"/>
        <end position="25"/>
    </location>
</feature>